<organism evidence="3">
    <name type="scientific">Absidia glauca</name>
    <name type="common">Pin mould</name>
    <dbReference type="NCBI Taxonomy" id="4829"/>
    <lineage>
        <taxon>Eukaryota</taxon>
        <taxon>Fungi</taxon>
        <taxon>Fungi incertae sedis</taxon>
        <taxon>Mucoromycota</taxon>
        <taxon>Mucoromycotina</taxon>
        <taxon>Mucoromycetes</taxon>
        <taxon>Mucorales</taxon>
        <taxon>Cunninghamellaceae</taxon>
        <taxon>Absidia</taxon>
    </lineage>
</organism>
<dbReference type="OMA" id="NKAADFG"/>
<feature type="region of interest" description="Disordered" evidence="1">
    <location>
        <begin position="1"/>
        <end position="108"/>
    </location>
</feature>
<sequence length="303" mass="33962">MIGPSIPAHLLSKGDNQEQEQQQQREEDPTPVLPEDEDDLADAFMPELPPDLLEPAPTPTTTTTTAASKRRTMGPQLPSAEAVAAAATTTTTSHYHDDDDDTIGPALPSQYDVDQAALHSTVAAIEERAKQSEQAMSKEQSGDKKVERPEWMLAPPDVDYLKNANNGRTRTFNQRTVDAAKRDTSSWTDTPADKASKQHNTPSSSSKQRPDQRPTQAEMELRRKVDDHNKTERSMSLLELHRMNNQSKIKKRKAEEDPSKRPFDREKDLMGTRPMNKKQKAELLEKSGEWSDRFSSTRGSSFL</sequence>
<feature type="domain" description="DUF3752" evidence="2">
    <location>
        <begin position="166"/>
        <end position="295"/>
    </location>
</feature>
<feature type="compositionally biased region" description="Basic and acidic residues" evidence="1">
    <location>
        <begin position="253"/>
        <end position="270"/>
    </location>
</feature>
<reference evidence="3" key="1">
    <citation type="submission" date="2016-04" db="EMBL/GenBank/DDBJ databases">
        <authorList>
            <person name="Evans L.H."/>
            <person name="Alamgir A."/>
            <person name="Owens N."/>
            <person name="Weber N.D."/>
            <person name="Virtaneva K."/>
            <person name="Barbian K."/>
            <person name="Babar A."/>
            <person name="Rosenke K."/>
        </authorList>
    </citation>
    <scope>NUCLEOTIDE SEQUENCE [LARGE SCALE GENOMIC DNA]</scope>
    <source>
        <strain evidence="3">CBS 101.48</strain>
    </source>
</reference>
<dbReference type="Proteomes" id="UP000078561">
    <property type="component" value="Unassembled WGS sequence"/>
</dbReference>
<feature type="compositionally biased region" description="Basic and acidic residues" evidence="1">
    <location>
        <begin position="219"/>
        <end position="233"/>
    </location>
</feature>
<dbReference type="InterPro" id="IPR022226">
    <property type="entry name" value="DUF3752"/>
</dbReference>
<protein>
    <recommendedName>
        <fullName evidence="2">DUF3752 domain-containing protein</fullName>
    </recommendedName>
</protein>
<dbReference type="OrthoDB" id="73491at2759"/>
<dbReference type="Pfam" id="PF12572">
    <property type="entry name" value="DUF3752"/>
    <property type="match status" value="1"/>
</dbReference>
<evidence type="ECO:0000313" key="3">
    <source>
        <dbReference type="EMBL" id="SAM05480.1"/>
    </source>
</evidence>
<gene>
    <name evidence="3" type="primary">ABSGL_11355.1 scaffold 12295</name>
</gene>
<accession>A0A168QST1</accession>
<feature type="compositionally biased region" description="Basic and acidic residues" evidence="1">
    <location>
        <begin position="279"/>
        <end position="292"/>
    </location>
</feature>
<keyword evidence="4" id="KW-1185">Reference proteome</keyword>
<feature type="compositionally biased region" description="Low complexity" evidence="1">
    <location>
        <begin position="80"/>
        <end position="93"/>
    </location>
</feature>
<dbReference type="InterPro" id="IPR046331">
    <property type="entry name" value="GPAM1-like"/>
</dbReference>
<dbReference type="InParanoid" id="A0A168QST1"/>
<evidence type="ECO:0000313" key="4">
    <source>
        <dbReference type="Proteomes" id="UP000078561"/>
    </source>
</evidence>
<feature type="compositionally biased region" description="Polar residues" evidence="1">
    <location>
        <begin position="198"/>
        <end position="207"/>
    </location>
</feature>
<feature type="compositionally biased region" description="Polar residues" evidence="1">
    <location>
        <begin position="293"/>
        <end position="303"/>
    </location>
</feature>
<dbReference type="PANTHER" id="PTHR46370:SF1">
    <property type="entry name" value="GPALPP MOTIFS-CONTAINING PROTEIN 1"/>
    <property type="match status" value="1"/>
</dbReference>
<evidence type="ECO:0000259" key="2">
    <source>
        <dbReference type="Pfam" id="PF12572"/>
    </source>
</evidence>
<dbReference type="PANTHER" id="PTHR46370">
    <property type="entry name" value="GPALPP MOTIFS-CONTAINING PROTEIN 1"/>
    <property type="match status" value="1"/>
</dbReference>
<dbReference type="EMBL" id="LT554468">
    <property type="protein sequence ID" value="SAM05480.1"/>
    <property type="molecule type" value="Genomic_DNA"/>
</dbReference>
<feature type="compositionally biased region" description="Basic and acidic residues" evidence="1">
    <location>
        <begin position="140"/>
        <end position="150"/>
    </location>
</feature>
<feature type="region of interest" description="Disordered" evidence="1">
    <location>
        <begin position="122"/>
        <end position="303"/>
    </location>
</feature>
<feature type="compositionally biased region" description="Low complexity" evidence="1">
    <location>
        <begin position="50"/>
        <end position="67"/>
    </location>
</feature>
<dbReference type="AlphaFoldDB" id="A0A168QST1"/>
<name>A0A168QST1_ABSGL</name>
<feature type="compositionally biased region" description="Polar residues" evidence="1">
    <location>
        <begin position="163"/>
        <end position="176"/>
    </location>
</feature>
<evidence type="ECO:0000256" key="1">
    <source>
        <dbReference type="SAM" id="MobiDB-lite"/>
    </source>
</evidence>
<proteinExistence type="predicted"/>